<gene>
    <name evidence="1" type="ORF">METZ01_LOCUS225787</name>
</gene>
<protein>
    <recommendedName>
        <fullName evidence="2">Phytanoyl-CoA dioxygenase</fullName>
    </recommendedName>
</protein>
<dbReference type="EMBL" id="UINC01054795">
    <property type="protein sequence ID" value="SVB72933.1"/>
    <property type="molecule type" value="Genomic_DNA"/>
</dbReference>
<dbReference type="AlphaFoldDB" id="A0A382GE85"/>
<accession>A0A382GE85</accession>
<organism evidence="1">
    <name type="scientific">marine metagenome</name>
    <dbReference type="NCBI Taxonomy" id="408172"/>
    <lineage>
        <taxon>unclassified sequences</taxon>
        <taxon>metagenomes</taxon>
        <taxon>ecological metagenomes</taxon>
    </lineage>
</organism>
<reference evidence="1" key="1">
    <citation type="submission" date="2018-05" db="EMBL/GenBank/DDBJ databases">
        <authorList>
            <person name="Lanie J.A."/>
            <person name="Ng W.-L."/>
            <person name="Kazmierczak K.M."/>
            <person name="Andrzejewski T.M."/>
            <person name="Davidsen T.M."/>
            <person name="Wayne K.J."/>
            <person name="Tettelin H."/>
            <person name="Glass J.I."/>
            <person name="Rusch D."/>
            <person name="Podicherti R."/>
            <person name="Tsui H.-C.T."/>
            <person name="Winkler M.E."/>
        </authorList>
    </citation>
    <scope>NUCLEOTIDE SEQUENCE</scope>
</reference>
<dbReference type="SUPFAM" id="SSF51197">
    <property type="entry name" value="Clavaminate synthase-like"/>
    <property type="match status" value="1"/>
</dbReference>
<evidence type="ECO:0008006" key="2">
    <source>
        <dbReference type="Google" id="ProtNLM"/>
    </source>
</evidence>
<sequence length="93" mass="10537">MKPLAMRLSQSELDKYHEQGYVVPDARLEDKDISLVKKAVTRVISTNPETRPERLVSVHINRRNDEGIRGDSAFFNLANQSLILDCVEQILGS</sequence>
<evidence type="ECO:0000313" key="1">
    <source>
        <dbReference type="EMBL" id="SVB72933.1"/>
    </source>
</evidence>
<proteinExistence type="predicted"/>
<feature type="non-terminal residue" evidence="1">
    <location>
        <position position="93"/>
    </location>
</feature>
<name>A0A382GE85_9ZZZZ</name>
<dbReference type="Gene3D" id="2.60.120.620">
    <property type="entry name" value="q2cbj1_9rhob like domain"/>
    <property type="match status" value="1"/>
</dbReference>